<evidence type="ECO:0000313" key="1">
    <source>
        <dbReference type="EMBL" id="GKH12741.1"/>
    </source>
</evidence>
<dbReference type="AlphaFoldDB" id="A0AA37N721"/>
<accession>A0AA37N721</accession>
<organism evidence="1 2">
    <name type="scientific">Bacteroides uniformis</name>
    <dbReference type="NCBI Taxonomy" id="820"/>
    <lineage>
        <taxon>Bacteria</taxon>
        <taxon>Pseudomonadati</taxon>
        <taxon>Bacteroidota</taxon>
        <taxon>Bacteroidia</taxon>
        <taxon>Bacteroidales</taxon>
        <taxon>Bacteroidaceae</taxon>
        <taxon>Bacteroides</taxon>
    </lineage>
</organism>
<proteinExistence type="predicted"/>
<sequence>MMEKEVEALLKEVEALLKEVEALLKERLSTRGFTFTNIQSSVKPNDVLQAAIVYRWKYVTILEVAMTSS</sequence>
<name>A0AA37N721_BACUN</name>
<gene>
    <name evidence="1" type="ORF">CE91St12_09510</name>
</gene>
<protein>
    <submittedName>
        <fullName evidence="1">Uncharacterized protein</fullName>
    </submittedName>
</protein>
<dbReference type="Proteomes" id="UP001055048">
    <property type="component" value="Unassembled WGS sequence"/>
</dbReference>
<evidence type="ECO:0000313" key="2">
    <source>
        <dbReference type="Proteomes" id="UP001055048"/>
    </source>
</evidence>
<reference evidence="1" key="1">
    <citation type="submission" date="2022-01" db="EMBL/GenBank/DDBJ databases">
        <title>Novel bile acid biosynthetic pathways are enriched in the microbiome of centenarians.</title>
        <authorList>
            <person name="Sato Y."/>
            <person name="Atarashi K."/>
            <person name="Plichta R.D."/>
            <person name="Arai Y."/>
            <person name="Sasajima S."/>
            <person name="Kearney M.S."/>
            <person name="Suda W."/>
            <person name="Takeshita K."/>
            <person name="Sasaki T."/>
            <person name="Okamoto S."/>
            <person name="Skelly N.A."/>
            <person name="Okamura Y."/>
            <person name="Vlamakis H."/>
            <person name="Li Y."/>
            <person name="Tanoue T."/>
            <person name="Takei H."/>
            <person name="Nittono H."/>
            <person name="Narushima S."/>
            <person name="Irie J."/>
            <person name="Itoh H."/>
            <person name="Moriya K."/>
            <person name="Sugiura Y."/>
            <person name="Suematsu M."/>
            <person name="Moritoki N."/>
            <person name="Shibata S."/>
            <person name="Littman R.D."/>
            <person name="Fischbach A.M."/>
            <person name="Uwamino Y."/>
            <person name="Inoue T."/>
            <person name="Honda A."/>
            <person name="Hattori M."/>
            <person name="Murai T."/>
            <person name="Xavier J.R."/>
            <person name="Hirose N."/>
            <person name="Honda K."/>
        </authorList>
    </citation>
    <scope>NUCLEOTIDE SEQUENCE</scope>
    <source>
        <strain evidence="1">CE91-St12</strain>
    </source>
</reference>
<comment type="caution">
    <text evidence="1">The sequence shown here is derived from an EMBL/GenBank/DDBJ whole genome shotgun (WGS) entry which is preliminary data.</text>
</comment>
<dbReference type="EMBL" id="BQNL01000001">
    <property type="protein sequence ID" value="GKH12741.1"/>
    <property type="molecule type" value="Genomic_DNA"/>
</dbReference>